<reference evidence="3" key="2">
    <citation type="submission" date="2025-08" db="UniProtKB">
        <authorList>
            <consortium name="Ensembl"/>
        </authorList>
    </citation>
    <scope>IDENTIFICATION</scope>
</reference>
<feature type="region of interest" description="Disordered" evidence="1">
    <location>
        <begin position="192"/>
        <end position="215"/>
    </location>
</feature>
<name>F6Q7E0_CIOIN</name>
<feature type="transmembrane region" description="Helical" evidence="2">
    <location>
        <begin position="154"/>
        <end position="179"/>
    </location>
</feature>
<protein>
    <submittedName>
        <fullName evidence="3">Uncharacterized LOC100184513</fullName>
    </submittedName>
</protein>
<accession>A0A1W2WF07</accession>
<keyword evidence="4" id="KW-1185">Reference proteome</keyword>
<dbReference type="HOGENOM" id="CLU_1539462_0_0_1"/>
<dbReference type="FunFam" id="1.20.140.150:FF:000083">
    <property type="entry name" value="uncharacterized protein LOC100184513"/>
    <property type="match status" value="1"/>
</dbReference>
<dbReference type="KEGG" id="cin:100184513"/>
<keyword evidence="2" id="KW-0472">Membrane</keyword>
<reference evidence="4" key="1">
    <citation type="journal article" date="2002" name="Science">
        <title>The draft genome of Ciona intestinalis: insights into chordate and vertebrate origins.</title>
        <authorList>
            <person name="Dehal P."/>
            <person name="Satou Y."/>
            <person name="Campbell R.K."/>
            <person name="Chapman J."/>
            <person name="Degnan B."/>
            <person name="De Tomaso A."/>
            <person name="Davidson B."/>
            <person name="Di Gregorio A."/>
            <person name="Gelpke M."/>
            <person name="Goodstein D.M."/>
            <person name="Harafuji N."/>
            <person name="Hastings K.E."/>
            <person name="Ho I."/>
            <person name="Hotta K."/>
            <person name="Huang W."/>
            <person name="Kawashima T."/>
            <person name="Lemaire P."/>
            <person name="Martinez D."/>
            <person name="Meinertzhagen I.A."/>
            <person name="Necula S."/>
            <person name="Nonaka M."/>
            <person name="Putnam N."/>
            <person name="Rash S."/>
            <person name="Saiga H."/>
            <person name="Satake M."/>
            <person name="Terry A."/>
            <person name="Yamada L."/>
            <person name="Wang H.G."/>
            <person name="Awazu S."/>
            <person name="Azumi K."/>
            <person name="Boore J."/>
            <person name="Branno M."/>
            <person name="Chin-Bow S."/>
            <person name="DeSantis R."/>
            <person name="Doyle S."/>
            <person name="Francino P."/>
            <person name="Keys D.N."/>
            <person name="Haga S."/>
            <person name="Hayashi H."/>
            <person name="Hino K."/>
            <person name="Imai K.S."/>
            <person name="Inaba K."/>
            <person name="Kano S."/>
            <person name="Kobayashi K."/>
            <person name="Kobayashi M."/>
            <person name="Lee B.I."/>
            <person name="Makabe K.W."/>
            <person name="Manohar C."/>
            <person name="Matassi G."/>
            <person name="Medina M."/>
            <person name="Mochizuki Y."/>
            <person name="Mount S."/>
            <person name="Morishita T."/>
            <person name="Miura S."/>
            <person name="Nakayama A."/>
            <person name="Nishizaka S."/>
            <person name="Nomoto H."/>
            <person name="Ohta F."/>
            <person name="Oishi K."/>
            <person name="Rigoutsos I."/>
            <person name="Sano M."/>
            <person name="Sasaki A."/>
            <person name="Sasakura Y."/>
            <person name="Shoguchi E."/>
            <person name="Shin-i T."/>
            <person name="Spagnuolo A."/>
            <person name="Stainier D."/>
            <person name="Suzuki M.M."/>
            <person name="Tassy O."/>
            <person name="Takatori N."/>
            <person name="Tokuoka M."/>
            <person name="Yagi K."/>
            <person name="Yoshizaki F."/>
            <person name="Wada S."/>
            <person name="Zhang C."/>
            <person name="Hyatt P.D."/>
            <person name="Larimer F."/>
            <person name="Detter C."/>
            <person name="Doggett N."/>
            <person name="Glavina T."/>
            <person name="Hawkins T."/>
            <person name="Richardson P."/>
            <person name="Lucas S."/>
            <person name="Kohara Y."/>
            <person name="Levine M."/>
            <person name="Satoh N."/>
            <person name="Rokhsar D.S."/>
        </authorList>
    </citation>
    <scope>NUCLEOTIDE SEQUENCE [LARGE SCALE GENOMIC DNA]</scope>
</reference>
<reference evidence="3" key="3">
    <citation type="submission" date="2025-09" db="UniProtKB">
        <authorList>
            <consortium name="Ensembl"/>
        </authorList>
    </citation>
    <scope>IDENTIFICATION</scope>
</reference>
<gene>
    <name evidence="3" type="primary">LOC100184513</name>
</gene>
<evidence type="ECO:0000256" key="2">
    <source>
        <dbReference type="SAM" id="Phobius"/>
    </source>
</evidence>
<dbReference type="GeneID" id="100184513"/>
<evidence type="ECO:0000256" key="1">
    <source>
        <dbReference type="SAM" id="MobiDB-lite"/>
    </source>
</evidence>
<sequence>MEFEHLCYISCLVGVVSLIFDIFVTATSGWLNISVEYQNKKLHFTVGAFDLYDVDEKNNMAIKVVQNEGITTLQAMLVLSILALVFAIICQGLVVAKKQVLIFGPRGLLIMVEFLYILTGFFLLVGLSVYTHYWSSNKLYYVSAQHPMKTSYNYSYYLCWVFTIIFTLYSVAFTVYMNLMVKISYRSRSSAANTSNTLPEKDETTAPYDLPDSSV</sequence>
<dbReference type="Gene3D" id="1.20.140.150">
    <property type="match status" value="1"/>
</dbReference>
<dbReference type="AlphaFoldDB" id="F6Q7E0"/>
<dbReference type="RefSeq" id="XP_002127980.1">
    <property type="nucleotide sequence ID" value="XM_002127944.4"/>
</dbReference>
<dbReference type="GO" id="GO:0005886">
    <property type="term" value="C:plasma membrane"/>
    <property type="evidence" value="ECO:0000318"/>
    <property type="project" value="GO_Central"/>
</dbReference>
<feature type="transmembrane region" description="Helical" evidence="2">
    <location>
        <begin position="108"/>
        <end position="134"/>
    </location>
</feature>
<evidence type="ECO:0000313" key="3">
    <source>
        <dbReference type="Ensembl" id="ENSCINP00000016980.1"/>
    </source>
</evidence>
<feature type="transmembrane region" description="Helical" evidence="2">
    <location>
        <begin position="7"/>
        <end position="31"/>
    </location>
</feature>
<evidence type="ECO:0000313" key="4">
    <source>
        <dbReference type="Proteomes" id="UP000008144"/>
    </source>
</evidence>
<keyword evidence="2" id="KW-0812">Transmembrane</keyword>
<proteinExistence type="predicted"/>
<organism evidence="3 4">
    <name type="scientific">Ciona intestinalis</name>
    <name type="common">Transparent sea squirt</name>
    <name type="synonym">Ascidia intestinalis</name>
    <dbReference type="NCBI Taxonomy" id="7719"/>
    <lineage>
        <taxon>Eukaryota</taxon>
        <taxon>Metazoa</taxon>
        <taxon>Chordata</taxon>
        <taxon>Tunicata</taxon>
        <taxon>Ascidiacea</taxon>
        <taxon>Phlebobranchia</taxon>
        <taxon>Cionidae</taxon>
        <taxon>Ciona</taxon>
    </lineage>
</organism>
<dbReference type="InParanoid" id="F6Q7E0"/>
<keyword evidence="2" id="KW-1133">Transmembrane helix</keyword>
<accession>F6Q7E0</accession>
<dbReference type="Ensembl" id="ENSCINT00000016980.1">
    <property type="protein sequence ID" value="ENSCINP00000016980.1"/>
    <property type="gene ID" value="ENSCING00000008322.1"/>
</dbReference>
<feature type="transmembrane region" description="Helical" evidence="2">
    <location>
        <begin position="75"/>
        <end position="96"/>
    </location>
</feature>
<dbReference type="OrthoDB" id="9427654at2759"/>
<dbReference type="Proteomes" id="UP000008144">
    <property type="component" value="Unassembled WGS sequence"/>
</dbReference>
<dbReference type="GeneTree" id="ENSGT00660000097231"/>